<dbReference type="InterPro" id="IPR021765">
    <property type="entry name" value="UstYa-like"/>
</dbReference>
<organism evidence="4 5">
    <name type="scientific">Xylaria hypoxylon</name>
    <dbReference type="NCBI Taxonomy" id="37992"/>
    <lineage>
        <taxon>Eukaryota</taxon>
        <taxon>Fungi</taxon>
        <taxon>Dikarya</taxon>
        <taxon>Ascomycota</taxon>
        <taxon>Pezizomycotina</taxon>
        <taxon>Sordariomycetes</taxon>
        <taxon>Xylariomycetidae</taxon>
        <taxon>Xylariales</taxon>
        <taxon>Xylariaceae</taxon>
        <taxon>Xylaria</taxon>
    </lineage>
</organism>
<protein>
    <submittedName>
        <fullName evidence="4">Uncharacterized protein</fullName>
    </submittedName>
</protein>
<name>A0A4Z0YSJ6_9PEZI</name>
<keyword evidence="5" id="KW-1185">Reference proteome</keyword>
<evidence type="ECO:0000256" key="1">
    <source>
        <dbReference type="ARBA" id="ARBA00004685"/>
    </source>
</evidence>
<gene>
    <name evidence="4" type="ORF">E0Z10_g7337</name>
</gene>
<dbReference type="EMBL" id="SKBN01000169">
    <property type="protein sequence ID" value="TGJ81423.1"/>
    <property type="molecule type" value="Genomic_DNA"/>
</dbReference>
<reference evidence="4 5" key="1">
    <citation type="submission" date="2019-03" db="EMBL/GenBank/DDBJ databases">
        <title>Draft genome sequence of Xylaria hypoxylon DSM 108379, a ubiquitous saprotrophic-parasitic fungi on hardwood.</title>
        <authorList>
            <person name="Buettner E."/>
            <person name="Leonhardt S."/>
            <person name="Gebauer A.M."/>
            <person name="Liers C."/>
            <person name="Hofrichter M."/>
            <person name="Kellner H."/>
        </authorList>
    </citation>
    <scope>NUCLEOTIDE SEQUENCE [LARGE SCALE GENOMIC DNA]</scope>
    <source>
        <strain evidence="4 5">DSM 108379</strain>
    </source>
</reference>
<evidence type="ECO:0000313" key="4">
    <source>
        <dbReference type="EMBL" id="TGJ81423.1"/>
    </source>
</evidence>
<dbReference type="Proteomes" id="UP000297716">
    <property type="component" value="Unassembled WGS sequence"/>
</dbReference>
<evidence type="ECO:0000256" key="3">
    <source>
        <dbReference type="SAM" id="MobiDB-lite"/>
    </source>
</evidence>
<dbReference type="OrthoDB" id="3687641at2759"/>
<dbReference type="Pfam" id="PF11807">
    <property type="entry name" value="UstYa"/>
    <property type="match status" value="1"/>
</dbReference>
<evidence type="ECO:0000313" key="5">
    <source>
        <dbReference type="Proteomes" id="UP000297716"/>
    </source>
</evidence>
<proteinExistence type="inferred from homology"/>
<comment type="caution">
    <text evidence="4">The sequence shown here is derived from an EMBL/GenBank/DDBJ whole genome shotgun (WGS) entry which is preliminary data.</text>
</comment>
<comment type="pathway">
    <text evidence="1">Mycotoxin biosynthesis.</text>
</comment>
<feature type="region of interest" description="Disordered" evidence="3">
    <location>
        <begin position="176"/>
        <end position="198"/>
    </location>
</feature>
<accession>A0A4Z0YSJ6</accession>
<dbReference type="PANTHER" id="PTHR33365">
    <property type="entry name" value="YALI0B05434P"/>
    <property type="match status" value="1"/>
</dbReference>
<dbReference type="AlphaFoldDB" id="A0A4Z0YSJ6"/>
<dbReference type="GO" id="GO:0043386">
    <property type="term" value="P:mycotoxin biosynthetic process"/>
    <property type="evidence" value="ECO:0007669"/>
    <property type="project" value="InterPro"/>
</dbReference>
<sequence length="198" mass="22788">MIRYNHLSIDCLSAPEKSTEHWESRFLGTFSGIGDYFNVSYPSEPSLGGQVAWERVQKFQIAPVERKKANYIRINRAHIENPSAGDPQALTHIHSLHCLHVIWRRWHGQITDEETADGIALPVHDDHCFEILRYALMCEGDIVIKQVGWTETYEIREGWIDVKQFCEDPEVTEGVEAGKKKINTVEAPRNNSKPKKEY</sequence>
<evidence type="ECO:0000256" key="2">
    <source>
        <dbReference type="ARBA" id="ARBA00035112"/>
    </source>
</evidence>
<comment type="similarity">
    <text evidence="2">Belongs to the ustYa family.</text>
</comment>
<dbReference type="PANTHER" id="PTHR33365:SF4">
    <property type="entry name" value="CYCLOCHLOROTINE BIOSYNTHESIS PROTEIN O"/>
    <property type="match status" value="1"/>
</dbReference>